<evidence type="ECO:0000313" key="2">
    <source>
        <dbReference type="EMBL" id="KAF2016259.1"/>
    </source>
</evidence>
<protein>
    <submittedName>
        <fullName evidence="2">Uncharacterized protein</fullName>
    </submittedName>
</protein>
<dbReference type="AlphaFoldDB" id="A0A6A5XTL6"/>
<gene>
    <name evidence="2" type="ORF">BU24DRAFT_197528</name>
</gene>
<sequence>MCSVQQCTYVQQHSHAVHPMKKEKYGVEGAEEECATAFTCQMCRSISSSAGATRRTLGLNSPFTRDDTQYVLYMHSPRIIPYMAQESLASDYIESASLIRRKSGVNSPTPISITITITTIIISITSHQSHSFVAASPLGIPRLKHNDPLTSESRLSGSYTYKSVIPPPSVQARPRICNPHTSR</sequence>
<keyword evidence="3" id="KW-1185">Reference proteome</keyword>
<dbReference type="RefSeq" id="XP_033384598.1">
    <property type="nucleotide sequence ID" value="XM_033521781.1"/>
</dbReference>
<accession>A0A6A5XTL6</accession>
<dbReference type="GeneID" id="54279178"/>
<proteinExistence type="predicted"/>
<reference evidence="2" key="1">
    <citation type="journal article" date="2020" name="Stud. Mycol.">
        <title>101 Dothideomycetes genomes: a test case for predicting lifestyles and emergence of pathogens.</title>
        <authorList>
            <person name="Haridas S."/>
            <person name="Albert R."/>
            <person name="Binder M."/>
            <person name="Bloem J."/>
            <person name="Labutti K."/>
            <person name="Salamov A."/>
            <person name="Andreopoulos B."/>
            <person name="Baker S."/>
            <person name="Barry K."/>
            <person name="Bills G."/>
            <person name="Bluhm B."/>
            <person name="Cannon C."/>
            <person name="Castanera R."/>
            <person name="Culley D."/>
            <person name="Daum C."/>
            <person name="Ezra D."/>
            <person name="Gonzalez J."/>
            <person name="Henrissat B."/>
            <person name="Kuo A."/>
            <person name="Liang C."/>
            <person name="Lipzen A."/>
            <person name="Lutzoni F."/>
            <person name="Magnuson J."/>
            <person name="Mondo S."/>
            <person name="Nolan M."/>
            <person name="Ohm R."/>
            <person name="Pangilinan J."/>
            <person name="Park H.-J."/>
            <person name="Ramirez L."/>
            <person name="Alfaro M."/>
            <person name="Sun H."/>
            <person name="Tritt A."/>
            <person name="Yoshinaga Y."/>
            <person name="Zwiers L.-H."/>
            <person name="Turgeon B."/>
            <person name="Goodwin S."/>
            <person name="Spatafora J."/>
            <person name="Crous P."/>
            <person name="Grigoriev I."/>
        </authorList>
    </citation>
    <scope>NUCLEOTIDE SEQUENCE</scope>
    <source>
        <strain evidence="2">CBS 175.79</strain>
    </source>
</reference>
<feature type="region of interest" description="Disordered" evidence="1">
    <location>
        <begin position="160"/>
        <end position="183"/>
    </location>
</feature>
<dbReference type="Proteomes" id="UP000799778">
    <property type="component" value="Unassembled WGS sequence"/>
</dbReference>
<name>A0A6A5XTL6_9PLEO</name>
<evidence type="ECO:0000256" key="1">
    <source>
        <dbReference type="SAM" id="MobiDB-lite"/>
    </source>
</evidence>
<dbReference type="EMBL" id="ML978069">
    <property type="protein sequence ID" value="KAF2016259.1"/>
    <property type="molecule type" value="Genomic_DNA"/>
</dbReference>
<evidence type="ECO:0000313" key="3">
    <source>
        <dbReference type="Proteomes" id="UP000799778"/>
    </source>
</evidence>
<organism evidence="2 3">
    <name type="scientific">Aaosphaeria arxii CBS 175.79</name>
    <dbReference type="NCBI Taxonomy" id="1450172"/>
    <lineage>
        <taxon>Eukaryota</taxon>
        <taxon>Fungi</taxon>
        <taxon>Dikarya</taxon>
        <taxon>Ascomycota</taxon>
        <taxon>Pezizomycotina</taxon>
        <taxon>Dothideomycetes</taxon>
        <taxon>Pleosporomycetidae</taxon>
        <taxon>Pleosporales</taxon>
        <taxon>Pleosporales incertae sedis</taxon>
        <taxon>Aaosphaeria</taxon>
    </lineage>
</organism>